<reference evidence="3" key="1">
    <citation type="journal article" date="2019" name="Int. J. Syst. Evol. Microbiol.">
        <title>The Global Catalogue of Microorganisms (GCM) 10K type strain sequencing project: providing services to taxonomists for standard genome sequencing and annotation.</title>
        <authorList>
            <consortium name="The Broad Institute Genomics Platform"/>
            <consortium name="The Broad Institute Genome Sequencing Center for Infectious Disease"/>
            <person name="Wu L."/>
            <person name="Ma J."/>
        </authorList>
    </citation>
    <scope>NUCLEOTIDE SEQUENCE [LARGE SCALE GENOMIC DNA]</scope>
    <source>
        <strain evidence="3">JCM 9373</strain>
    </source>
</reference>
<dbReference type="Proteomes" id="UP001500320">
    <property type="component" value="Unassembled WGS sequence"/>
</dbReference>
<name>A0ABP6MQJ3_9ACTN</name>
<proteinExistence type="predicted"/>
<evidence type="ECO:0000256" key="1">
    <source>
        <dbReference type="SAM" id="MobiDB-lite"/>
    </source>
</evidence>
<feature type="compositionally biased region" description="Basic and acidic residues" evidence="1">
    <location>
        <begin position="59"/>
        <end position="75"/>
    </location>
</feature>
<dbReference type="EMBL" id="BAAAUT010000007">
    <property type="protein sequence ID" value="GAA3122387.1"/>
    <property type="molecule type" value="Genomic_DNA"/>
</dbReference>
<protein>
    <submittedName>
        <fullName evidence="2">Uncharacterized protein</fullName>
    </submittedName>
</protein>
<gene>
    <name evidence="2" type="ORF">GCM10010466_11600</name>
</gene>
<sequence>MPLTADRGFYSFRAWQYAASTGAQLLWRVQAGLHPHWLEDLDDGSWLAVITKPAKLRRSQKDRLRDDARRGREPDPDLAAIAGGGRLHGARPQG</sequence>
<comment type="caution">
    <text evidence="2">The sequence shown here is derived from an EMBL/GenBank/DDBJ whole genome shotgun (WGS) entry which is preliminary data.</text>
</comment>
<feature type="region of interest" description="Disordered" evidence="1">
    <location>
        <begin position="58"/>
        <end position="94"/>
    </location>
</feature>
<accession>A0ABP6MQJ3</accession>
<dbReference type="RefSeq" id="WP_344856645.1">
    <property type="nucleotide sequence ID" value="NZ_BAAAUT010000007.1"/>
</dbReference>
<keyword evidence="3" id="KW-1185">Reference proteome</keyword>
<evidence type="ECO:0000313" key="2">
    <source>
        <dbReference type="EMBL" id="GAA3122387.1"/>
    </source>
</evidence>
<organism evidence="2 3">
    <name type="scientific">Planomonospora alba</name>
    <dbReference type="NCBI Taxonomy" id="161354"/>
    <lineage>
        <taxon>Bacteria</taxon>
        <taxon>Bacillati</taxon>
        <taxon>Actinomycetota</taxon>
        <taxon>Actinomycetes</taxon>
        <taxon>Streptosporangiales</taxon>
        <taxon>Streptosporangiaceae</taxon>
        <taxon>Planomonospora</taxon>
    </lineage>
</organism>
<evidence type="ECO:0000313" key="3">
    <source>
        <dbReference type="Proteomes" id="UP001500320"/>
    </source>
</evidence>